<comment type="caution">
    <text evidence="1">The sequence shown here is derived from an EMBL/GenBank/DDBJ whole genome shotgun (WGS) entry which is preliminary data.</text>
</comment>
<evidence type="ECO:0000313" key="1">
    <source>
        <dbReference type="EMBL" id="RAG80284.1"/>
    </source>
</evidence>
<keyword evidence="2" id="KW-1185">Reference proteome</keyword>
<name>A0A2X0I5Q7_9ACTN</name>
<organism evidence="1 2">
    <name type="scientific">Streptacidiphilus pinicola</name>
    <dbReference type="NCBI Taxonomy" id="2219663"/>
    <lineage>
        <taxon>Bacteria</taxon>
        <taxon>Bacillati</taxon>
        <taxon>Actinomycetota</taxon>
        <taxon>Actinomycetes</taxon>
        <taxon>Kitasatosporales</taxon>
        <taxon>Streptomycetaceae</taxon>
        <taxon>Streptacidiphilus</taxon>
    </lineage>
</organism>
<proteinExistence type="predicted"/>
<evidence type="ECO:0000313" key="2">
    <source>
        <dbReference type="Proteomes" id="UP000248889"/>
    </source>
</evidence>
<sequence>MELVLLGAECSGERAFGGSLGAAEGAQRFWRAVTSTLVDAGPGRCRVTTVHPEADANAALAALQQATAREGRLLLVYLAGQLTWDARRRRPVLVVAGSLRDSAARRGLPCEWVTSAMAHGAAAEALLVLDLTADQEAWQEWPAWLGAAAETVPVWGRVARYEPSRRGRTPVRGLAGTLAEAFGRLLDTGLAGAPAVLDPALLHPALLALDPDAPQAEGVRGAPEPAVRWSAPPADSRLLLRNRALLRGLLRGDSRRGSALPGY</sequence>
<dbReference type="AlphaFoldDB" id="A0A2X0I5Q7"/>
<reference evidence="1 2" key="1">
    <citation type="submission" date="2018-06" db="EMBL/GenBank/DDBJ databases">
        <title>Streptacidiphilus pinicola sp. nov., isolated from pine grove soil.</title>
        <authorList>
            <person name="Roh S.G."/>
            <person name="Park S."/>
            <person name="Kim M.-K."/>
            <person name="Yun B.-R."/>
            <person name="Park J."/>
            <person name="Kim M.J."/>
            <person name="Kim Y.S."/>
            <person name="Kim S.B."/>
        </authorList>
    </citation>
    <scope>NUCLEOTIDE SEQUENCE [LARGE SCALE GENOMIC DNA]</scope>
    <source>
        <strain evidence="1 2">MMS16-CNU450</strain>
    </source>
</reference>
<dbReference type="Proteomes" id="UP000248889">
    <property type="component" value="Unassembled WGS sequence"/>
</dbReference>
<dbReference type="EMBL" id="QKYN01000268">
    <property type="protein sequence ID" value="RAG80284.1"/>
    <property type="molecule type" value="Genomic_DNA"/>
</dbReference>
<protein>
    <submittedName>
        <fullName evidence="1">Uncharacterized protein</fullName>
    </submittedName>
</protein>
<gene>
    <name evidence="1" type="ORF">DN069_38965</name>
</gene>
<accession>A0A2X0I5Q7</accession>